<organism evidence="2 3">
    <name type="scientific">Senna tora</name>
    <dbReference type="NCBI Taxonomy" id="362788"/>
    <lineage>
        <taxon>Eukaryota</taxon>
        <taxon>Viridiplantae</taxon>
        <taxon>Streptophyta</taxon>
        <taxon>Embryophyta</taxon>
        <taxon>Tracheophyta</taxon>
        <taxon>Spermatophyta</taxon>
        <taxon>Magnoliopsida</taxon>
        <taxon>eudicotyledons</taxon>
        <taxon>Gunneridae</taxon>
        <taxon>Pentapetalae</taxon>
        <taxon>rosids</taxon>
        <taxon>fabids</taxon>
        <taxon>Fabales</taxon>
        <taxon>Fabaceae</taxon>
        <taxon>Caesalpinioideae</taxon>
        <taxon>Cassia clade</taxon>
        <taxon>Senna</taxon>
    </lineage>
</organism>
<evidence type="ECO:0000256" key="1">
    <source>
        <dbReference type="SAM" id="MobiDB-lite"/>
    </source>
</evidence>
<keyword evidence="3" id="KW-1185">Reference proteome</keyword>
<dbReference type="Proteomes" id="UP000634136">
    <property type="component" value="Unassembled WGS sequence"/>
</dbReference>
<protein>
    <submittedName>
        <fullName evidence="2">Uncharacterized protein</fullName>
    </submittedName>
</protein>
<name>A0A834WJE2_9FABA</name>
<proteinExistence type="predicted"/>
<sequence length="111" mass="12510">MTQGSLPRSFKAIRFGRLAVDPVDRRPSKINESWPRTQGNLPRSFKTIRLARGQIFDERRRGSSSVGDAQKSITHGYIDPYDRRKPPKKFQGNPCRSPDGRPGGSSSIKNQ</sequence>
<dbReference type="AlphaFoldDB" id="A0A834WJE2"/>
<evidence type="ECO:0000313" key="3">
    <source>
        <dbReference type="Proteomes" id="UP000634136"/>
    </source>
</evidence>
<gene>
    <name evidence="2" type="ORF">G2W53_027071</name>
</gene>
<dbReference type="EMBL" id="JAAIUW010000008">
    <property type="protein sequence ID" value="KAF7821616.1"/>
    <property type="molecule type" value="Genomic_DNA"/>
</dbReference>
<reference evidence="2" key="1">
    <citation type="submission" date="2020-09" db="EMBL/GenBank/DDBJ databases">
        <title>Genome-Enabled Discovery of Anthraquinone Biosynthesis in Senna tora.</title>
        <authorList>
            <person name="Kang S.-H."/>
            <person name="Pandey R.P."/>
            <person name="Lee C.-M."/>
            <person name="Sim J.-S."/>
            <person name="Jeong J.-T."/>
            <person name="Choi B.-S."/>
            <person name="Jung M."/>
            <person name="Ginzburg D."/>
            <person name="Zhao K."/>
            <person name="Won S.Y."/>
            <person name="Oh T.-J."/>
            <person name="Yu Y."/>
            <person name="Kim N.-H."/>
            <person name="Lee O.R."/>
            <person name="Lee T.-H."/>
            <person name="Bashyal P."/>
            <person name="Kim T.-S."/>
            <person name="Lee W.-H."/>
            <person name="Kawkins C."/>
            <person name="Kim C.-K."/>
            <person name="Kim J.S."/>
            <person name="Ahn B.O."/>
            <person name="Rhee S.Y."/>
            <person name="Sohng J.K."/>
        </authorList>
    </citation>
    <scope>NUCLEOTIDE SEQUENCE</scope>
    <source>
        <tissue evidence="2">Leaf</tissue>
    </source>
</reference>
<comment type="caution">
    <text evidence="2">The sequence shown here is derived from an EMBL/GenBank/DDBJ whole genome shotgun (WGS) entry which is preliminary data.</text>
</comment>
<feature type="region of interest" description="Disordered" evidence="1">
    <location>
        <begin position="56"/>
        <end position="111"/>
    </location>
</feature>
<feature type="compositionally biased region" description="Polar residues" evidence="1">
    <location>
        <begin position="63"/>
        <end position="73"/>
    </location>
</feature>
<accession>A0A834WJE2</accession>
<evidence type="ECO:0000313" key="2">
    <source>
        <dbReference type="EMBL" id="KAF7821616.1"/>
    </source>
</evidence>